<evidence type="ECO:0000313" key="3">
    <source>
        <dbReference type="Proteomes" id="UP000078546"/>
    </source>
</evidence>
<accession>A0A1A8VLR8</accession>
<name>A0A1A8VLR8_PLAOA</name>
<dbReference type="AlphaFoldDB" id="A0A1A8VLR8"/>
<gene>
    <name evidence="2" type="ORF">POVCU1_003270</name>
    <name evidence="1" type="ORF">POVCU2_0003970</name>
</gene>
<dbReference type="Proteomes" id="UP000078560">
    <property type="component" value="Unassembled WGS sequence"/>
</dbReference>
<sequence>MWEQTWAQNCTRNHEEAPYPHQHTVEEVCTDVNGSHEQQRDASSHSRNANRYYMYLQEACHNLFCLITAPYTVAFQFVSFHEHTSFSFAEQVNRKNDFHAIYLFAIVKQNGGAK</sequence>
<dbReference type="Proteomes" id="UP000078546">
    <property type="component" value="Unassembled WGS sequence"/>
</dbReference>
<proteinExistence type="predicted"/>
<dbReference type="EMBL" id="FLQV01000072">
    <property type="protein sequence ID" value="SBS80843.1"/>
    <property type="molecule type" value="Genomic_DNA"/>
</dbReference>
<evidence type="ECO:0000313" key="4">
    <source>
        <dbReference type="Proteomes" id="UP000078560"/>
    </source>
</evidence>
<protein>
    <submittedName>
        <fullName evidence="1">Uncharacterized protein</fullName>
    </submittedName>
</protein>
<reference evidence="1" key="2">
    <citation type="submission" date="2016-05" db="EMBL/GenBank/DDBJ databases">
        <authorList>
            <person name="Lavstsen T."/>
            <person name="Jespersen J.S."/>
        </authorList>
    </citation>
    <scope>NUCLEOTIDE SEQUENCE [LARGE SCALE GENOMIC DNA]</scope>
</reference>
<evidence type="ECO:0000313" key="2">
    <source>
        <dbReference type="EMBL" id="SBS80843.1"/>
    </source>
</evidence>
<organism evidence="1 4">
    <name type="scientific">Plasmodium ovale curtisi</name>
    <dbReference type="NCBI Taxonomy" id="864141"/>
    <lineage>
        <taxon>Eukaryota</taxon>
        <taxon>Sar</taxon>
        <taxon>Alveolata</taxon>
        <taxon>Apicomplexa</taxon>
        <taxon>Aconoidasida</taxon>
        <taxon>Haemosporida</taxon>
        <taxon>Plasmodiidae</taxon>
        <taxon>Plasmodium</taxon>
        <taxon>Plasmodium (Plasmodium)</taxon>
    </lineage>
</organism>
<dbReference type="EMBL" id="FLQU01000052">
    <property type="protein sequence ID" value="SBS80201.1"/>
    <property type="molecule type" value="Genomic_DNA"/>
</dbReference>
<reference evidence="3 4" key="1">
    <citation type="submission" date="2016-05" db="EMBL/GenBank/DDBJ databases">
        <authorList>
            <person name="Naeem Raeece"/>
        </authorList>
    </citation>
    <scope>NUCLEOTIDE SEQUENCE [LARGE SCALE GENOMIC DNA]</scope>
</reference>
<evidence type="ECO:0000313" key="1">
    <source>
        <dbReference type="EMBL" id="SBS80201.1"/>
    </source>
</evidence>